<dbReference type="PANTHER" id="PTHR12687">
    <property type="entry name" value="NUCLEOLAR COMPLEX 2 AND RAD4-RELATED"/>
    <property type="match status" value="1"/>
</dbReference>
<dbReference type="FunCoup" id="A0A0C3N2B5">
    <property type="interactions" value="514"/>
</dbReference>
<dbReference type="InParanoid" id="A0A0C3N2B5"/>
<accession>A0A0C3N2B5</accession>
<dbReference type="GO" id="GO:0030691">
    <property type="term" value="C:Noc2p-Noc3p complex"/>
    <property type="evidence" value="ECO:0007669"/>
    <property type="project" value="TreeGrafter"/>
</dbReference>
<dbReference type="OrthoDB" id="10266662at2759"/>
<proteinExistence type="inferred from homology"/>
<dbReference type="EMBL" id="KN832073">
    <property type="protein sequence ID" value="KIN95204.1"/>
    <property type="molecule type" value="Genomic_DNA"/>
</dbReference>
<evidence type="ECO:0000313" key="5">
    <source>
        <dbReference type="EMBL" id="KIN95204.1"/>
    </source>
</evidence>
<comment type="subcellular location">
    <subcellularLocation>
        <location evidence="1">Nucleus</location>
    </subcellularLocation>
</comment>
<evidence type="ECO:0008006" key="7">
    <source>
        <dbReference type="Google" id="ProtNLM"/>
    </source>
</evidence>
<feature type="region of interest" description="Disordered" evidence="4">
    <location>
        <begin position="183"/>
        <end position="210"/>
    </location>
</feature>
<dbReference type="Proteomes" id="UP000054217">
    <property type="component" value="Unassembled WGS sequence"/>
</dbReference>
<evidence type="ECO:0000256" key="2">
    <source>
        <dbReference type="ARBA" id="ARBA00005907"/>
    </source>
</evidence>
<feature type="compositionally biased region" description="Acidic residues" evidence="4">
    <location>
        <begin position="188"/>
        <end position="210"/>
    </location>
</feature>
<organism evidence="5 6">
    <name type="scientific">Pisolithus tinctorius Marx 270</name>
    <dbReference type="NCBI Taxonomy" id="870435"/>
    <lineage>
        <taxon>Eukaryota</taxon>
        <taxon>Fungi</taxon>
        <taxon>Dikarya</taxon>
        <taxon>Basidiomycota</taxon>
        <taxon>Agaricomycotina</taxon>
        <taxon>Agaricomycetes</taxon>
        <taxon>Agaricomycetidae</taxon>
        <taxon>Boletales</taxon>
        <taxon>Sclerodermatineae</taxon>
        <taxon>Pisolithaceae</taxon>
        <taxon>Pisolithus</taxon>
    </lineage>
</organism>
<protein>
    <recommendedName>
        <fullName evidence="7">Noc2-domain-containing protein</fullName>
    </recommendedName>
</protein>
<feature type="compositionally biased region" description="Acidic residues" evidence="4">
    <location>
        <begin position="111"/>
        <end position="137"/>
    </location>
</feature>
<sequence length="724" mass="82133">MGKTTKKSARKFASSGKLKQTIEGRRKHQQAKKKIQGRRSAKGKGKGKERETADDNNAASSEEEEEEIKEPSKKAKANPKCVCSRYRCNYSPPTLNRVKSVDDFLGAKFMEDDDDSEGEEDEEQPDSEEVEDEESIADDQSFASIDDLEDEGTTHIAELSKLAEKDPEFYKYLQENDKELLEFNPNQSDDDEDDEDEQVDQDGDTEMDDESLPILTNEILQRWKKSLLEHRSLRALRRLLIAFRSAAHMNEEDQVLAWSIDSSTMYRKLITATLRFTPIVLEHHLPYKILPSGKFKPPTQSPKQKTIQKLVLSYFNNIIHLIPQLTDNEMIQLSLTESAKILPYTITSRKSVKAYLKRCLELWSTAEDSVRIAAFLAIRKLASSHDDTILDIVLKSTYLELVRSSKSTSVHKLPSINLMKNSASELFCMDHAAAYQHAFGYIRQLAIHLRNSMKTKTKDAYKLVYNWQYVHSVDFWSLVLGRACSLETQIERGQESELKPLIYPLVQVSLGAIKLVSNARSFPLHLHIIRSMLHLSRHTKTFIPLPSYTVPIITSALAFKKPKPSTLRPLDFDSNIRAPSQYLKTRVYIDGLVEEATFVLAEWLASPPIQGSIAFPEIVVPVVVTLRKALKSARSASQSALGKEIGMVKGMVERTEESAKWIEQKRKGVGFAPGEMAEVERWESTLNINESPLAKYVKVQQKARAKRKTLIDKAAKGEDEILDD</sequence>
<reference evidence="6" key="2">
    <citation type="submission" date="2015-01" db="EMBL/GenBank/DDBJ databases">
        <title>Evolutionary Origins and Diversification of the Mycorrhizal Mutualists.</title>
        <authorList>
            <consortium name="DOE Joint Genome Institute"/>
            <consortium name="Mycorrhizal Genomics Consortium"/>
            <person name="Kohler A."/>
            <person name="Kuo A."/>
            <person name="Nagy L.G."/>
            <person name="Floudas D."/>
            <person name="Copeland A."/>
            <person name="Barry K.W."/>
            <person name="Cichocki N."/>
            <person name="Veneault-Fourrey C."/>
            <person name="LaButti K."/>
            <person name="Lindquist E.A."/>
            <person name="Lipzen A."/>
            <person name="Lundell T."/>
            <person name="Morin E."/>
            <person name="Murat C."/>
            <person name="Riley R."/>
            <person name="Ohm R."/>
            <person name="Sun H."/>
            <person name="Tunlid A."/>
            <person name="Henrissat B."/>
            <person name="Grigoriev I.V."/>
            <person name="Hibbett D.S."/>
            <person name="Martin F."/>
        </authorList>
    </citation>
    <scope>NUCLEOTIDE SEQUENCE [LARGE SCALE GENOMIC DNA]</scope>
    <source>
        <strain evidence="6">Marx 270</strain>
    </source>
</reference>
<feature type="compositionally biased region" description="Basic residues" evidence="4">
    <location>
        <begin position="1"/>
        <end position="10"/>
    </location>
</feature>
<feature type="compositionally biased region" description="Basic residues" evidence="4">
    <location>
        <begin position="25"/>
        <end position="45"/>
    </location>
</feature>
<comment type="similarity">
    <text evidence="2">Belongs to the NOC2 family.</text>
</comment>
<evidence type="ECO:0000256" key="1">
    <source>
        <dbReference type="ARBA" id="ARBA00004123"/>
    </source>
</evidence>
<dbReference type="STRING" id="870435.A0A0C3N2B5"/>
<dbReference type="PANTHER" id="PTHR12687:SF4">
    <property type="entry name" value="NUCLEOLAR COMPLEX PROTEIN 2 HOMOLOG"/>
    <property type="match status" value="1"/>
</dbReference>
<dbReference type="GO" id="GO:0005654">
    <property type="term" value="C:nucleoplasm"/>
    <property type="evidence" value="ECO:0007669"/>
    <property type="project" value="TreeGrafter"/>
</dbReference>
<dbReference type="HOGENOM" id="CLU_011272_0_0_1"/>
<dbReference type="GO" id="GO:0005730">
    <property type="term" value="C:nucleolus"/>
    <property type="evidence" value="ECO:0007669"/>
    <property type="project" value="TreeGrafter"/>
</dbReference>
<evidence type="ECO:0000256" key="4">
    <source>
        <dbReference type="SAM" id="MobiDB-lite"/>
    </source>
</evidence>
<keyword evidence="3" id="KW-0539">Nucleus</keyword>
<dbReference type="GO" id="GO:0042273">
    <property type="term" value="P:ribosomal large subunit biogenesis"/>
    <property type="evidence" value="ECO:0007669"/>
    <property type="project" value="TreeGrafter"/>
</dbReference>
<reference evidence="5 6" key="1">
    <citation type="submission" date="2014-04" db="EMBL/GenBank/DDBJ databases">
        <authorList>
            <consortium name="DOE Joint Genome Institute"/>
            <person name="Kuo A."/>
            <person name="Kohler A."/>
            <person name="Costa M.D."/>
            <person name="Nagy L.G."/>
            <person name="Floudas D."/>
            <person name="Copeland A."/>
            <person name="Barry K.W."/>
            <person name="Cichocki N."/>
            <person name="Veneault-Fourrey C."/>
            <person name="LaButti K."/>
            <person name="Lindquist E.A."/>
            <person name="Lipzen A."/>
            <person name="Lundell T."/>
            <person name="Morin E."/>
            <person name="Murat C."/>
            <person name="Sun H."/>
            <person name="Tunlid A."/>
            <person name="Henrissat B."/>
            <person name="Grigoriev I.V."/>
            <person name="Hibbett D.S."/>
            <person name="Martin F."/>
            <person name="Nordberg H.P."/>
            <person name="Cantor M.N."/>
            <person name="Hua S.X."/>
        </authorList>
    </citation>
    <scope>NUCLEOTIDE SEQUENCE [LARGE SCALE GENOMIC DNA]</scope>
    <source>
        <strain evidence="5 6">Marx 270</strain>
    </source>
</reference>
<gene>
    <name evidence="5" type="ORF">M404DRAFT_17121</name>
</gene>
<dbReference type="InterPro" id="IPR005343">
    <property type="entry name" value="Noc2"/>
</dbReference>
<keyword evidence="6" id="KW-1185">Reference proteome</keyword>
<feature type="region of interest" description="Disordered" evidence="4">
    <location>
        <begin position="1"/>
        <end position="144"/>
    </location>
</feature>
<dbReference type="AlphaFoldDB" id="A0A0C3N2B5"/>
<evidence type="ECO:0000313" key="6">
    <source>
        <dbReference type="Proteomes" id="UP000054217"/>
    </source>
</evidence>
<dbReference type="Pfam" id="PF03715">
    <property type="entry name" value="Noc2"/>
    <property type="match status" value="1"/>
</dbReference>
<evidence type="ECO:0000256" key="3">
    <source>
        <dbReference type="ARBA" id="ARBA00023242"/>
    </source>
</evidence>
<name>A0A0C3N2B5_PISTI</name>
<dbReference type="GO" id="GO:0030690">
    <property type="term" value="C:Noc1p-Noc2p complex"/>
    <property type="evidence" value="ECO:0007669"/>
    <property type="project" value="TreeGrafter"/>
</dbReference>